<evidence type="ECO:0000256" key="1">
    <source>
        <dbReference type="SAM" id="Phobius"/>
    </source>
</evidence>
<name>A0A1I7WXD4_HETBA</name>
<keyword evidence="1" id="KW-1133">Transmembrane helix</keyword>
<proteinExistence type="predicted"/>
<evidence type="ECO:0000313" key="3">
    <source>
        <dbReference type="WBParaSite" id="Hba_09883"/>
    </source>
</evidence>
<keyword evidence="2" id="KW-1185">Reference proteome</keyword>
<evidence type="ECO:0000313" key="2">
    <source>
        <dbReference type="Proteomes" id="UP000095283"/>
    </source>
</evidence>
<sequence>MKRIRRLSISDVRLCMERCLDAAETYPETTQVFLLIIDFYLLIFVSSLNFFQLQKNVWLTICNDYLLQLSGVDFYRTCKIALESMLSNRDSGVSR</sequence>
<dbReference type="AlphaFoldDB" id="A0A1I7WXD4"/>
<feature type="transmembrane region" description="Helical" evidence="1">
    <location>
        <begin position="32"/>
        <end position="51"/>
    </location>
</feature>
<keyword evidence="1" id="KW-0472">Membrane</keyword>
<keyword evidence="1" id="KW-0812">Transmembrane</keyword>
<dbReference type="WBParaSite" id="Hba_09883">
    <property type="protein sequence ID" value="Hba_09883"/>
    <property type="gene ID" value="Hba_09883"/>
</dbReference>
<accession>A0A1I7WXD4</accession>
<dbReference type="Proteomes" id="UP000095283">
    <property type="component" value="Unplaced"/>
</dbReference>
<protein>
    <submittedName>
        <fullName evidence="3">DUF3475 domain-containing protein</fullName>
    </submittedName>
</protein>
<reference evidence="3" key="1">
    <citation type="submission" date="2016-11" db="UniProtKB">
        <authorList>
            <consortium name="WormBaseParasite"/>
        </authorList>
    </citation>
    <scope>IDENTIFICATION</scope>
</reference>
<organism evidence="2 3">
    <name type="scientific">Heterorhabditis bacteriophora</name>
    <name type="common">Entomopathogenic nematode worm</name>
    <dbReference type="NCBI Taxonomy" id="37862"/>
    <lineage>
        <taxon>Eukaryota</taxon>
        <taxon>Metazoa</taxon>
        <taxon>Ecdysozoa</taxon>
        <taxon>Nematoda</taxon>
        <taxon>Chromadorea</taxon>
        <taxon>Rhabditida</taxon>
        <taxon>Rhabditina</taxon>
        <taxon>Rhabditomorpha</taxon>
        <taxon>Strongyloidea</taxon>
        <taxon>Heterorhabditidae</taxon>
        <taxon>Heterorhabditis</taxon>
    </lineage>
</organism>